<reference evidence="1 2" key="1">
    <citation type="submission" date="2024-04" db="EMBL/GenBank/DDBJ databases">
        <title>Bacterial endophytes with biocontrol capabilities against important plant pathogens.</title>
        <authorList>
            <person name="Alayande K.A."/>
        </authorList>
    </citation>
    <scope>NUCLEOTIDE SEQUENCE [LARGE SCALE GENOMIC DNA]</scope>
    <source>
        <strain evidence="1 2">KV22</strain>
    </source>
</reference>
<dbReference type="EMBL" id="JBBYHY010000003">
    <property type="protein sequence ID" value="MEL3953286.1"/>
    <property type="molecule type" value="Genomic_DNA"/>
</dbReference>
<keyword evidence="2" id="KW-1185">Reference proteome</keyword>
<dbReference type="Proteomes" id="UP001455088">
    <property type="component" value="Unassembled WGS sequence"/>
</dbReference>
<gene>
    <name evidence="1" type="ORF">AAE039_06895</name>
</gene>
<name>A0ABU9JKB6_9GAMM</name>
<evidence type="ECO:0000313" key="2">
    <source>
        <dbReference type="Proteomes" id="UP001455088"/>
    </source>
</evidence>
<dbReference type="RefSeq" id="WP_341986729.1">
    <property type="nucleotide sequence ID" value="NZ_JBBYHY010000003.1"/>
</dbReference>
<sequence>MVITAAHVQLLLSASAGGQTVSTGTTIITTATTRPVRPVVFA</sequence>
<comment type="caution">
    <text evidence="1">The sequence shown here is derived from an EMBL/GenBank/DDBJ whole genome shotgun (WGS) entry which is preliminary data.</text>
</comment>
<proteinExistence type="predicted"/>
<accession>A0ABU9JKB6</accession>
<organism evidence="1 2">
    <name type="scientific">Stenotrophomonas bentonitica</name>
    <dbReference type="NCBI Taxonomy" id="1450134"/>
    <lineage>
        <taxon>Bacteria</taxon>
        <taxon>Pseudomonadati</taxon>
        <taxon>Pseudomonadota</taxon>
        <taxon>Gammaproteobacteria</taxon>
        <taxon>Lysobacterales</taxon>
        <taxon>Lysobacteraceae</taxon>
        <taxon>Stenotrophomonas</taxon>
    </lineage>
</organism>
<protein>
    <submittedName>
        <fullName evidence="1">Uncharacterized protein</fullName>
    </submittedName>
</protein>
<evidence type="ECO:0000313" key="1">
    <source>
        <dbReference type="EMBL" id="MEL3953286.1"/>
    </source>
</evidence>